<dbReference type="EMBL" id="QANO01000165">
    <property type="protein sequence ID" value="PTU50037.1"/>
    <property type="molecule type" value="Genomic_DNA"/>
</dbReference>
<sequence length="136" mass="15880">MNFTPECLTYINTHLFERQDEVLKKIGELLPAGPSKIHWENIPNRIEIGHTQRDRLIVEILGAASTIELKNSETIIIINIDDAFPAISTTLEEWQKFAKELDYANTIYLDENNLKIIHWDFYKNLYALKLPHRSDD</sequence>
<gene>
    <name evidence="1" type="ORF">DBB42_22265</name>
</gene>
<evidence type="ECO:0000313" key="1">
    <source>
        <dbReference type="EMBL" id="PTU50037.1"/>
    </source>
</evidence>
<proteinExistence type="predicted"/>
<dbReference type="Proteomes" id="UP000244874">
    <property type="component" value="Unassembled WGS sequence"/>
</dbReference>
<name>A0A2R7UCX8_PSEDL</name>
<dbReference type="AlphaFoldDB" id="A0A2R7UCX8"/>
<organism evidence="1 2">
    <name type="scientific">Pseudomonas plecoglossicida</name>
    <dbReference type="NCBI Taxonomy" id="70775"/>
    <lineage>
        <taxon>Bacteria</taxon>
        <taxon>Pseudomonadati</taxon>
        <taxon>Pseudomonadota</taxon>
        <taxon>Gammaproteobacteria</taxon>
        <taxon>Pseudomonadales</taxon>
        <taxon>Pseudomonadaceae</taxon>
        <taxon>Pseudomonas</taxon>
    </lineage>
</organism>
<evidence type="ECO:0000313" key="2">
    <source>
        <dbReference type="Proteomes" id="UP000244874"/>
    </source>
</evidence>
<protein>
    <submittedName>
        <fullName evidence="1">Uncharacterized protein</fullName>
    </submittedName>
</protein>
<accession>A0A2R7UCX8</accession>
<comment type="caution">
    <text evidence="1">The sequence shown here is derived from an EMBL/GenBank/DDBJ whole genome shotgun (WGS) entry which is preliminary data.</text>
</comment>
<reference evidence="1 2" key="1">
    <citation type="submission" date="2018-04" db="EMBL/GenBank/DDBJ databases">
        <authorList>
            <person name="Go L.Y."/>
            <person name="Mitchell J.A."/>
        </authorList>
    </citation>
    <scope>NUCLEOTIDE SEQUENCE [LARGE SCALE GENOMIC DNA]</scope>
    <source>
        <strain evidence="1 2">KCJK7865</strain>
    </source>
</reference>
<dbReference type="RefSeq" id="WP_108481454.1">
    <property type="nucleotide sequence ID" value="NZ_QANO01000165.1"/>
</dbReference>